<evidence type="ECO:0000256" key="1">
    <source>
        <dbReference type="ARBA" id="ARBA00004141"/>
    </source>
</evidence>
<keyword evidence="4" id="KW-0472">Membrane</keyword>
<feature type="region of interest" description="Disordered" evidence="3">
    <location>
        <begin position="17"/>
        <end position="42"/>
    </location>
</feature>
<dbReference type="PANTHER" id="PTHR11360">
    <property type="entry name" value="MONOCARBOXYLATE TRANSPORTER"/>
    <property type="match status" value="1"/>
</dbReference>
<feature type="transmembrane region" description="Helical" evidence="4">
    <location>
        <begin position="93"/>
        <end position="114"/>
    </location>
</feature>
<feature type="transmembrane region" description="Helical" evidence="4">
    <location>
        <begin position="150"/>
        <end position="173"/>
    </location>
</feature>
<comment type="similarity">
    <text evidence="2">Belongs to the major facilitator superfamily. Monocarboxylate porter (TC 2.A.1.13) family.</text>
</comment>
<evidence type="ECO:0000256" key="2">
    <source>
        <dbReference type="ARBA" id="ARBA00006727"/>
    </source>
</evidence>
<proteinExistence type="inferred from homology"/>
<gene>
    <name evidence="5" type="ORF">BCR35DRAFT_333390</name>
</gene>
<dbReference type="InterPro" id="IPR050327">
    <property type="entry name" value="Proton-linked_MCT"/>
</dbReference>
<organism evidence="5 6">
    <name type="scientific">Leucosporidium creatinivorum</name>
    <dbReference type="NCBI Taxonomy" id="106004"/>
    <lineage>
        <taxon>Eukaryota</taxon>
        <taxon>Fungi</taxon>
        <taxon>Dikarya</taxon>
        <taxon>Basidiomycota</taxon>
        <taxon>Pucciniomycotina</taxon>
        <taxon>Microbotryomycetes</taxon>
        <taxon>Leucosporidiales</taxon>
        <taxon>Leucosporidium</taxon>
    </lineage>
</organism>
<comment type="subcellular location">
    <subcellularLocation>
        <location evidence="1">Membrane</location>
        <topology evidence="1">Multi-pass membrane protein</topology>
    </subcellularLocation>
</comment>
<keyword evidence="4" id="KW-0812">Transmembrane</keyword>
<dbReference type="InterPro" id="IPR011701">
    <property type="entry name" value="MFS"/>
</dbReference>
<feature type="transmembrane region" description="Helical" evidence="4">
    <location>
        <begin position="254"/>
        <end position="278"/>
    </location>
</feature>
<evidence type="ECO:0000313" key="6">
    <source>
        <dbReference type="Proteomes" id="UP000193467"/>
    </source>
</evidence>
<comment type="caution">
    <text evidence="5">The sequence shown here is derived from an EMBL/GenBank/DDBJ whole genome shotgun (WGS) entry which is preliminary data.</text>
</comment>
<sequence length="460" mass="48747">MASIELAELSATTSRAASTIQSSRQGAFEDRESSPDNAVSALPPVDRGKGAWAFLAAATMCEVCVWGPPFSVGILHQYWTTTLFPEGTPGRELLTLAATLQTGLLYLGAAFWGALFRRFPHYRVHLQAFGIAGGALGTLGAAFATKPWHLVLTFGLIYPLSALFYLPAATLLFEWFQARRGLASGVMFAGTGVGGTIFPFAIQALISRFGYRAALVSVAVCFALFGGVSLVWIRPRIPVPKDSNERARARRIDAGFLKMSTFYAFVGSTLFSSLGNFIPSVWIPSYATDIGLSENDGTVLISAMNAASVPGLLIVGYLSDIWPLRAVVTLSCGGSAISCLLLWGFSQNIGSLTAFAIVFGLLGLSFSALWTRLISIIALDDPSLPPLLFSVFAFARGVGNISSGPVANALLESDLFAGSKGAYGVKNYGSLLLYSGLTMAAGSVIGVLYRTPPSLKKSKN</sequence>
<feature type="transmembrane region" description="Helical" evidence="4">
    <location>
        <begin position="352"/>
        <end position="375"/>
    </location>
</feature>
<feature type="transmembrane region" description="Helical" evidence="4">
    <location>
        <begin position="212"/>
        <end position="233"/>
    </location>
</feature>
<feature type="transmembrane region" description="Helical" evidence="4">
    <location>
        <begin position="185"/>
        <end position="206"/>
    </location>
</feature>
<feature type="transmembrane region" description="Helical" evidence="4">
    <location>
        <begin position="326"/>
        <end position="346"/>
    </location>
</feature>
<dbReference type="InParanoid" id="A0A1Y2ESK9"/>
<evidence type="ECO:0000313" key="5">
    <source>
        <dbReference type="EMBL" id="ORY74553.1"/>
    </source>
</evidence>
<evidence type="ECO:0000256" key="4">
    <source>
        <dbReference type="SAM" id="Phobius"/>
    </source>
</evidence>
<dbReference type="Pfam" id="PF07690">
    <property type="entry name" value="MFS_1"/>
    <property type="match status" value="1"/>
</dbReference>
<protein>
    <submittedName>
        <fullName evidence="5">Putative monocarboxylic acid transporter</fullName>
    </submittedName>
</protein>
<evidence type="ECO:0000256" key="3">
    <source>
        <dbReference type="SAM" id="MobiDB-lite"/>
    </source>
</evidence>
<reference evidence="5 6" key="1">
    <citation type="submission" date="2016-07" db="EMBL/GenBank/DDBJ databases">
        <title>Pervasive Adenine N6-methylation of Active Genes in Fungi.</title>
        <authorList>
            <consortium name="DOE Joint Genome Institute"/>
            <person name="Mondo S.J."/>
            <person name="Dannebaum R.O."/>
            <person name="Kuo R.C."/>
            <person name="Labutti K."/>
            <person name="Haridas S."/>
            <person name="Kuo A."/>
            <person name="Salamov A."/>
            <person name="Ahrendt S.R."/>
            <person name="Lipzen A."/>
            <person name="Sullivan W."/>
            <person name="Andreopoulos W.B."/>
            <person name="Clum A."/>
            <person name="Lindquist E."/>
            <person name="Daum C."/>
            <person name="Ramamoorthy G.K."/>
            <person name="Gryganskyi A."/>
            <person name="Culley D."/>
            <person name="Magnuson J.K."/>
            <person name="James T.Y."/>
            <person name="O'Malley M.A."/>
            <person name="Stajich J.E."/>
            <person name="Spatafora J.W."/>
            <person name="Visel A."/>
            <person name="Grigoriev I.V."/>
        </authorList>
    </citation>
    <scope>NUCLEOTIDE SEQUENCE [LARGE SCALE GENOMIC DNA]</scope>
    <source>
        <strain evidence="5 6">62-1032</strain>
    </source>
</reference>
<dbReference type="Proteomes" id="UP000193467">
    <property type="component" value="Unassembled WGS sequence"/>
</dbReference>
<dbReference type="GO" id="GO:0022857">
    <property type="term" value="F:transmembrane transporter activity"/>
    <property type="evidence" value="ECO:0007669"/>
    <property type="project" value="InterPro"/>
</dbReference>
<dbReference type="EMBL" id="MCGR01000041">
    <property type="protein sequence ID" value="ORY74553.1"/>
    <property type="molecule type" value="Genomic_DNA"/>
</dbReference>
<keyword evidence="4" id="KW-1133">Transmembrane helix</keyword>
<accession>A0A1Y2ESK9</accession>
<dbReference type="Gene3D" id="1.20.1250.20">
    <property type="entry name" value="MFS general substrate transporter like domains"/>
    <property type="match status" value="2"/>
</dbReference>
<dbReference type="PANTHER" id="PTHR11360:SF287">
    <property type="entry name" value="MFS MONOCARBOXYLATE TRANSPORTER"/>
    <property type="match status" value="1"/>
</dbReference>
<dbReference type="GO" id="GO:0016020">
    <property type="term" value="C:membrane"/>
    <property type="evidence" value="ECO:0007669"/>
    <property type="project" value="UniProtKB-SubCell"/>
</dbReference>
<feature type="transmembrane region" description="Helical" evidence="4">
    <location>
        <begin position="298"/>
        <end position="319"/>
    </location>
</feature>
<dbReference type="SUPFAM" id="SSF103473">
    <property type="entry name" value="MFS general substrate transporter"/>
    <property type="match status" value="1"/>
</dbReference>
<dbReference type="OrthoDB" id="2213137at2759"/>
<dbReference type="AlphaFoldDB" id="A0A1Y2ESK9"/>
<feature type="transmembrane region" description="Helical" evidence="4">
    <location>
        <begin position="431"/>
        <end position="449"/>
    </location>
</feature>
<keyword evidence="6" id="KW-1185">Reference proteome</keyword>
<feature type="transmembrane region" description="Helical" evidence="4">
    <location>
        <begin position="126"/>
        <end position="144"/>
    </location>
</feature>
<name>A0A1Y2ESK9_9BASI</name>
<dbReference type="InterPro" id="IPR036259">
    <property type="entry name" value="MFS_trans_sf"/>
</dbReference>